<reference evidence="1" key="1">
    <citation type="submission" date="2020-06" db="EMBL/GenBank/DDBJ databases">
        <authorList>
            <person name="Dong N."/>
        </authorList>
    </citation>
    <scope>NUCLEOTIDE SEQUENCE</scope>
    <source>
        <strain evidence="1">R1692</strain>
    </source>
</reference>
<sequence>METIIVICLLIVIALLLQDKIVIKKRSEQKKPVQEKVNANLPDIMGQPKPVKSHSVPDTANESQITEEEALPDNLDIEYDDNETVNVQIPQEELDEAFSNIPDFEEEEEEWNRYGTSGGDNGFAQGVTFEELSSVGALLQKENLEQAQKETAIAIVQKMQGTELFSLLENSIEGASRKIAELLDSTLSSEADTGSSTLRKNDLSDFDIGEFV</sequence>
<proteinExistence type="predicted"/>
<protein>
    <submittedName>
        <fullName evidence="1">Conjugal transfer protein TraD</fullName>
    </submittedName>
</protein>
<name>A0ABT7NMV0_9SPHI</name>
<dbReference type="EMBL" id="JACAGK010000022">
    <property type="protein sequence ID" value="MDM1048436.1"/>
    <property type="molecule type" value="Genomic_DNA"/>
</dbReference>
<organism evidence="1 2">
    <name type="scientific">Sphingobacterium hotanense</name>
    <dbReference type="NCBI Taxonomy" id="649196"/>
    <lineage>
        <taxon>Bacteria</taxon>
        <taxon>Pseudomonadati</taxon>
        <taxon>Bacteroidota</taxon>
        <taxon>Sphingobacteriia</taxon>
        <taxon>Sphingobacteriales</taxon>
        <taxon>Sphingobacteriaceae</taxon>
        <taxon>Sphingobacterium</taxon>
    </lineage>
</organism>
<accession>A0ABT7NMV0</accession>
<gene>
    <name evidence="1" type="ORF">HX018_09325</name>
</gene>
<evidence type="ECO:0000313" key="2">
    <source>
        <dbReference type="Proteomes" id="UP001170954"/>
    </source>
</evidence>
<evidence type="ECO:0000313" key="1">
    <source>
        <dbReference type="EMBL" id="MDM1048436.1"/>
    </source>
</evidence>
<dbReference type="RefSeq" id="WP_286651231.1">
    <property type="nucleotide sequence ID" value="NZ_JACAGK010000022.1"/>
</dbReference>
<comment type="caution">
    <text evidence="1">The sequence shown here is derived from an EMBL/GenBank/DDBJ whole genome shotgun (WGS) entry which is preliminary data.</text>
</comment>
<reference evidence="1" key="2">
    <citation type="journal article" date="2022" name="Sci. Total Environ.">
        <title>Prevalence, transmission, and molecular epidemiology of tet(X)-positive bacteria among humans, animals, and environmental niches in China: An epidemiological, and genomic-based study.</title>
        <authorList>
            <person name="Dong N."/>
            <person name="Zeng Y."/>
            <person name="Cai C."/>
            <person name="Sun C."/>
            <person name="Lu J."/>
            <person name="Liu C."/>
            <person name="Zhou H."/>
            <person name="Sun Q."/>
            <person name="Shu L."/>
            <person name="Wang H."/>
            <person name="Wang Y."/>
            <person name="Wang S."/>
            <person name="Wu C."/>
            <person name="Chan E.W."/>
            <person name="Chen G."/>
            <person name="Shen Z."/>
            <person name="Chen S."/>
            <person name="Zhang R."/>
        </authorList>
    </citation>
    <scope>NUCLEOTIDE SEQUENCE</scope>
    <source>
        <strain evidence="1">R1692</strain>
    </source>
</reference>
<keyword evidence="2" id="KW-1185">Reference proteome</keyword>
<dbReference type="Proteomes" id="UP001170954">
    <property type="component" value="Unassembled WGS sequence"/>
</dbReference>